<feature type="compositionally biased region" description="Low complexity" evidence="2">
    <location>
        <begin position="147"/>
        <end position="158"/>
    </location>
</feature>
<dbReference type="Proteomes" id="UP000674179">
    <property type="component" value="Chromosome 16"/>
</dbReference>
<protein>
    <submittedName>
        <fullName evidence="3">Uncharacterized protein</fullName>
    </submittedName>
</protein>
<name>A0A836GYP7_LEIEN</name>
<reference evidence="3 4" key="1">
    <citation type="submission" date="2021-02" db="EMBL/GenBank/DDBJ databases">
        <title>Leishmania (Mundinia) enrietti genome sequencing and assembly.</title>
        <authorList>
            <person name="Almutairi H."/>
            <person name="Gatherer D."/>
        </authorList>
    </citation>
    <scope>NUCLEOTIDE SEQUENCE [LARGE SCALE GENOMIC DNA]</scope>
    <source>
        <strain evidence="3">CUR178</strain>
    </source>
</reference>
<feature type="coiled-coil region" evidence="1">
    <location>
        <begin position="274"/>
        <end position="324"/>
    </location>
</feature>
<sequence>MMSRERSPDIIVHSESNSPTSSSSRSEGNLHGSVAALKAHNISYAAPTSANCENMTPIDLTALDRPRSGITLSRNDSHVISQCNSINASQPRAGSTNSNGAAKQVPVVPHLFLSGSQARLSAASITGGTPASQARASGAAARASTSSAATSASVAVGAGRPPSAPVARPTAAVAHTPSASMPRPTAMAASTRRTGGSAGSKAFMPQVVTATPDYSAYPPDISKYLKDAIRRREEAVMLKLLPTAQLMDQAVLQAQTAYKLIVQQEAFEFLQISHKRKEAEMKRKEVECAKANKERMEEQKRQHREEMAQQKNDVTMAAKQMEADIREKLKALVSLQPKLNIVSAVMAQLQDPASDCRLLGALLMEERQLQKALKGDARYNKSKTAGTDGGAEPYWWKHCVCASFNVSAVMRQEPHRASIVDVPFATKTAADKKVVVVRDGEGNVVAWAHTRSGPDPNALAEAYAAAKLEAPELPADAYKGVLWPKEDAADVTRKARAAKSPAADILPEVITILSYGEINSHEMSKKDIAAMGEAAS</sequence>
<dbReference type="EMBL" id="JAFHKP010000016">
    <property type="protein sequence ID" value="KAG5482594.1"/>
    <property type="molecule type" value="Genomic_DNA"/>
</dbReference>
<accession>A0A836GYP7</accession>
<dbReference type="AlphaFoldDB" id="A0A836GYP7"/>
<proteinExistence type="predicted"/>
<feature type="region of interest" description="Disordered" evidence="2">
    <location>
        <begin position="147"/>
        <end position="200"/>
    </location>
</feature>
<evidence type="ECO:0000313" key="3">
    <source>
        <dbReference type="EMBL" id="KAG5482594.1"/>
    </source>
</evidence>
<feature type="region of interest" description="Disordered" evidence="2">
    <location>
        <begin position="1"/>
        <end position="29"/>
    </location>
</feature>
<organism evidence="3 4">
    <name type="scientific">Leishmania enriettii</name>
    <dbReference type="NCBI Taxonomy" id="5663"/>
    <lineage>
        <taxon>Eukaryota</taxon>
        <taxon>Discoba</taxon>
        <taxon>Euglenozoa</taxon>
        <taxon>Kinetoplastea</taxon>
        <taxon>Metakinetoplastina</taxon>
        <taxon>Trypanosomatida</taxon>
        <taxon>Trypanosomatidae</taxon>
        <taxon>Leishmaniinae</taxon>
        <taxon>Leishmania</taxon>
    </lineage>
</organism>
<evidence type="ECO:0000256" key="1">
    <source>
        <dbReference type="SAM" id="Coils"/>
    </source>
</evidence>
<keyword evidence="4" id="KW-1185">Reference proteome</keyword>
<dbReference type="OrthoDB" id="249949at2759"/>
<evidence type="ECO:0000256" key="2">
    <source>
        <dbReference type="SAM" id="MobiDB-lite"/>
    </source>
</evidence>
<dbReference type="RefSeq" id="XP_067694284.1">
    <property type="nucleotide sequence ID" value="XM_067837420.1"/>
</dbReference>
<gene>
    <name evidence="3" type="ORF">CUR178_05737</name>
</gene>
<feature type="compositionally biased region" description="Low complexity" evidence="2">
    <location>
        <begin position="14"/>
        <end position="26"/>
    </location>
</feature>
<comment type="caution">
    <text evidence="3">The sequence shown here is derived from an EMBL/GenBank/DDBJ whole genome shotgun (WGS) entry which is preliminary data.</text>
</comment>
<dbReference type="GeneID" id="94172930"/>
<keyword evidence="1" id="KW-0175">Coiled coil</keyword>
<dbReference type="KEGG" id="lenr:94172930"/>
<evidence type="ECO:0000313" key="4">
    <source>
        <dbReference type="Proteomes" id="UP000674179"/>
    </source>
</evidence>